<dbReference type="RefSeq" id="WP_347298418.1">
    <property type="nucleotide sequence ID" value="NZ_CP142434.1"/>
</dbReference>
<name>A0AB74TZ70_9LACT</name>
<evidence type="ECO:0000313" key="1">
    <source>
        <dbReference type="EMBL" id="XBC48427.1"/>
    </source>
</evidence>
<proteinExistence type="predicted"/>
<dbReference type="AlphaFoldDB" id="A0AB74TZ70"/>
<sequence length="93" mass="10550">MVDKKIIQLDTIREQLKQARDIKELEQVDVVEAVAKTMDVIGDSVNDLNTHILVLSDVIALLSNGYSEQKAIIGELVERVDKLEYKIAKQTNW</sequence>
<dbReference type="EMBL" id="CP142434">
    <property type="protein sequence ID" value="XBC48427.1"/>
    <property type="molecule type" value="Genomic_DNA"/>
</dbReference>
<reference evidence="1" key="1">
    <citation type="submission" date="2023-12" db="EMBL/GenBank/DDBJ databases">
        <title>Dolosigranulum savutii sp. nov. isolated from human upper respiratory samples collected in Botswana.</title>
        <authorList>
            <person name="Kelly M.S."/>
        </authorList>
    </citation>
    <scope>NUCLEOTIDE SEQUENCE</scope>
    <source>
        <strain evidence="1">MSK312</strain>
    </source>
</reference>
<organism evidence="1">
    <name type="scientific">Dolosigranulum savutiense</name>
    <dbReference type="NCBI Taxonomy" id="3110288"/>
    <lineage>
        <taxon>Bacteria</taxon>
        <taxon>Bacillati</taxon>
        <taxon>Bacillota</taxon>
        <taxon>Bacilli</taxon>
        <taxon>Lactobacillales</taxon>
        <taxon>Carnobacteriaceae</taxon>
        <taxon>Dolosigranulum</taxon>
    </lineage>
</organism>
<protein>
    <submittedName>
        <fullName evidence="1">Uncharacterized protein</fullName>
    </submittedName>
</protein>
<gene>
    <name evidence="1" type="ORF">VUQ09_03275</name>
</gene>
<accession>A0AB74TZ70</accession>